<dbReference type="InterPro" id="IPR050196">
    <property type="entry name" value="Cytochrome_P450_Monoox"/>
</dbReference>
<evidence type="ECO:0000256" key="3">
    <source>
        <dbReference type="ARBA" id="ARBA00022723"/>
    </source>
</evidence>
<keyword evidence="5 7" id="KW-0408">Iron</keyword>
<dbReference type="PRINTS" id="PR00463">
    <property type="entry name" value="EP450I"/>
</dbReference>
<keyword evidence="2 7" id="KW-0349">Heme</keyword>
<evidence type="ECO:0000313" key="8">
    <source>
        <dbReference type="EMBL" id="CAG8835289.1"/>
    </source>
</evidence>
<dbReference type="PROSITE" id="PS00086">
    <property type="entry name" value="CYTOCHROME_P450"/>
    <property type="match status" value="1"/>
</dbReference>
<feature type="non-terminal residue" evidence="8">
    <location>
        <position position="1"/>
    </location>
</feature>
<name>A0ABN7WNU4_GIGMA</name>
<evidence type="ECO:0000256" key="2">
    <source>
        <dbReference type="ARBA" id="ARBA00022617"/>
    </source>
</evidence>
<dbReference type="Proteomes" id="UP000789901">
    <property type="component" value="Unassembled WGS sequence"/>
</dbReference>
<keyword evidence="6 7" id="KW-0503">Monooxygenase</keyword>
<evidence type="ECO:0000256" key="6">
    <source>
        <dbReference type="ARBA" id="ARBA00023033"/>
    </source>
</evidence>
<dbReference type="PRINTS" id="PR00385">
    <property type="entry name" value="P450"/>
</dbReference>
<evidence type="ECO:0000256" key="7">
    <source>
        <dbReference type="RuleBase" id="RU000461"/>
    </source>
</evidence>
<dbReference type="InterPro" id="IPR036396">
    <property type="entry name" value="Cyt_P450_sf"/>
</dbReference>
<comment type="similarity">
    <text evidence="1 7">Belongs to the cytochrome P450 family.</text>
</comment>
<dbReference type="PANTHER" id="PTHR24291">
    <property type="entry name" value="CYTOCHROME P450 FAMILY 4"/>
    <property type="match status" value="1"/>
</dbReference>
<evidence type="ECO:0000256" key="5">
    <source>
        <dbReference type="ARBA" id="ARBA00023004"/>
    </source>
</evidence>
<comment type="caution">
    <text evidence="8">The sequence shown here is derived from an EMBL/GenBank/DDBJ whole genome shotgun (WGS) entry which is preliminary data.</text>
</comment>
<dbReference type="InterPro" id="IPR002401">
    <property type="entry name" value="Cyt_P450_E_grp-I"/>
</dbReference>
<evidence type="ECO:0000256" key="4">
    <source>
        <dbReference type="ARBA" id="ARBA00023002"/>
    </source>
</evidence>
<sequence length="305" mass="34665">EMTPTFAQAGHNLKAIWMKEIGFNYEFNSTTTETELAKAYNFVTSRDQSALYLYLSRLLPFIRKLPTRDNNKFYDSVNTINNISERLLADQKNSPVQGTDLLSLLVKANYQLPVNEQLTHREVVSSVMTFLMAGHDTATVVISWALYLLASNPDSQDRLRKELLDIFPDRDYHPTFDQIEQLKFLDCTVKEILRFIPPGKNTPLSISVYAIHHDPSIWGVDAESFNPSRWLNPEITPNITNYNFIPFNTGPRTCVGIKMATLEVKTILAVIIRNFEFKLVEGFTFGVKSVSVAKPIPGIDLLVSR</sequence>
<dbReference type="Pfam" id="PF00067">
    <property type="entry name" value="p450"/>
    <property type="match status" value="1"/>
</dbReference>
<accession>A0ABN7WNU4</accession>
<gene>
    <name evidence="8" type="ORF">GMARGA_LOCUS32495</name>
</gene>
<organism evidence="8 9">
    <name type="scientific">Gigaspora margarita</name>
    <dbReference type="NCBI Taxonomy" id="4874"/>
    <lineage>
        <taxon>Eukaryota</taxon>
        <taxon>Fungi</taxon>
        <taxon>Fungi incertae sedis</taxon>
        <taxon>Mucoromycota</taxon>
        <taxon>Glomeromycotina</taxon>
        <taxon>Glomeromycetes</taxon>
        <taxon>Diversisporales</taxon>
        <taxon>Gigasporaceae</taxon>
        <taxon>Gigaspora</taxon>
    </lineage>
</organism>
<dbReference type="SUPFAM" id="SSF48264">
    <property type="entry name" value="Cytochrome P450"/>
    <property type="match status" value="1"/>
</dbReference>
<protein>
    <submittedName>
        <fullName evidence="8">8947_t:CDS:1</fullName>
    </submittedName>
</protein>
<dbReference type="EMBL" id="CAJVQB010051169">
    <property type="protein sequence ID" value="CAG8835289.1"/>
    <property type="molecule type" value="Genomic_DNA"/>
</dbReference>
<evidence type="ECO:0000313" key="9">
    <source>
        <dbReference type="Proteomes" id="UP000789901"/>
    </source>
</evidence>
<feature type="non-terminal residue" evidence="8">
    <location>
        <position position="305"/>
    </location>
</feature>
<dbReference type="Gene3D" id="1.10.630.10">
    <property type="entry name" value="Cytochrome P450"/>
    <property type="match status" value="1"/>
</dbReference>
<proteinExistence type="inferred from homology"/>
<keyword evidence="4 7" id="KW-0560">Oxidoreductase</keyword>
<reference evidence="8 9" key="1">
    <citation type="submission" date="2021-06" db="EMBL/GenBank/DDBJ databases">
        <authorList>
            <person name="Kallberg Y."/>
            <person name="Tangrot J."/>
            <person name="Rosling A."/>
        </authorList>
    </citation>
    <scope>NUCLEOTIDE SEQUENCE [LARGE SCALE GENOMIC DNA]</scope>
    <source>
        <strain evidence="8 9">120-4 pot B 10/14</strain>
    </source>
</reference>
<evidence type="ECO:0000256" key="1">
    <source>
        <dbReference type="ARBA" id="ARBA00010617"/>
    </source>
</evidence>
<keyword evidence="3 7" id="KW-0479">Metal-binding</keyword>
<dbReference type="InterPro" id="IPR017972">
    <property type="entry name" value="Cyt_P450_CS"/>
</dbReference>
<keyword evidence="9" id="KW-1185">Reference proteome</keyword>
<dbReference type="PANTHER" id="PTHR24291:SF50">
    <property type="entry name" value="BIFUNCTIONAL ALBAFLAVENONE MONOOXYGENASE_TERPENE SYNTHASE"/>
    <property type="match status" value="1"/>
</dbReference>
<dbReference type="InterPro" id="IPR001128">
    <property type="entry name" value="Cyt_P450"/>
</dbReference>